<dbReference type="PANTHER" id="PTHR11206">
    <property type="entry name" value="MULTIDRUG RESISTANCE PROTEIN"/>
    <property type="match status" value="1"/>
</dbReference>
<dbReference type="GeneID" id="120272510"/>
<feature type="transmembrane region" description="Helical" evidence="6">
    <location>
        <begin position="421"/>
        <end position="445"/>
    </location>
</feature>
<dbReference type="NCBIfam" id="TIGR00797">
    <property type="entry name" value="matE"/>
    <property type="match status" value="1"/>
</dbReference>
<dbReference type="RefSeq" id="XP_039135280.1">
    <property type="nucleotide sequence ID" value="XM_039279346.1"/>
</dbReference>
<feature type="transmembrane region" description="Helical" evidence="6">
    <location>
        <begin position="234"/>
        <end position="253"/>
    </location>
</feature>
<dbReference type="Proteomes" id="UP001515500">
    <property type="component" value="Chromosome 11"/>
</dbReference>
<dbReference type="InterPro" id="IPR002528">
    <property type="entry name" value="MATE_fam"/>
</dbReference>
<feature type="transmembrane region" description="Helical" evidence="6">
    <location>
        <begin position="51"/>
        <end position="72"/>
    </location>
</feature>
<gene>
    <name evidence="9" type="primary">LOC120272510</name>
</gene>
<dbReference type="CDD" id="cd13132">
    <property type="entry name" value="MATE_eukaryotic"/>
    <property type="match status" value="1"/>
</dbReference>
<feature type="transmembrane region" description="Helical" evidence="6">
    <location>
        <begin position="392"/>
        <end position="414"/>
    </location>
</feature>
<feature type="transmembrane region" description="Helical" evidence="6">
    <location>
        <begin position="451"/>
        <end position="472"/>
    </location>
</feature>
<feature type="transmembrane region" description="Helical" evidence="6">
    <location>
        <begin position="133"/>
        <end position="150"/>
    </location>
</feature>
<reference evidence="9" key="1">
    <citation type="submission" date="2025-08" db="UniProtKB">
        <authorList>
            <consortium name="RefSeq"/>
        </authorList>
    </citation>
    <scope>IDENTIFICATION</scope>
</reference>
<evidence type="ECO:0000256" key="2">
    <source>
        <dbReference type="ARBA" id="ARBA00010199"/>
    </source>
</evidence>
<sequence>MSMKGREVAMDEEHEHRQTPLFTPREHEGDLEEIRNFKQLARETLKEKKNLWHLAGPAIFTSLAQYSLGAVTQVFTGHLTTLELDAVSTENMVIAGLAFGVMLGMGSALETLCGQAYGAKQLHMLGVYMQRSWVILIITSLFLLPIYFFATPILRFFGQDNEISSLAGKFSLYMIPQLFAYALNFPIQKFLQAQSKVMVMAFVSALALLFHIFLSWLLLVVFKVGLVGAAVSLNLAWVVVVLGQFVYIAMGYCPGAWNGFSLGAFRDLVAFARLSIASGIMMCLEMWFYTVLVALVGQLPNPQVAVAAMSICINLLGWQLMVFFGFNAAISVRISNELGAGRPRAAKFSIIVVILSSVVIGLMFFITVLVLRDVYGIPFTNSPEVVHAVSDLALVFALSLLLNSVQPVLTGVAVGAGWQWLVAYINLGCYYMFGLPFGFLLAVYFELGVKGMWSGMLAGVGLQTLILIGITLSTNWKNEALAAESRIQLWGGFVDEPAKIIQAQLLIPHGEQSI</sequence>
<accession>A0AB40C672</accession>
<comment type="subcellular location">
    <subcellularLocation>
        <location evidence="1">Membrane</location>
        <topology evidence="1">Multi-pass membrane protein</topology>
    </subcellularLocation>
</comment>
<dbReference type="AlphaFoldDB" id="A0AB40C672"/>
<dbReference type="Pfam" id="PF01554">
    <property type="entry name" value="MatE"/>
    <property type="match status" value="2"/>
</dbReference>
<evidence type="ECO:0000256" key="6">
    <source>
        <dbReference type="RuleBase" id="RU004914"/>
    </source>
</evidence>
<feature type="transmembrane region" description="Helical" evidence="6">
    <location>
        <begin position="305"/>
        <end position="330"/>
    </location>
</feature>
<dbReference type="GO" id="GO:0042910">
    <property type="term" value="F:xenobiotic transmembrane transporter activity"/>
    <property type="evidence" value="ECO:0007669"/>
    <property type="project" value="InterPro"/>
</dbReference>
<evidence type="ECO:0000256" key="5">
    <source>
        <dbReference type="ARBA" id="ARBA00023136"/>
    </source>
</evidence>
<evidence type="ECO:0000256" key="7">
    <source>
        <dbReference type="SAM" id="MobiDB-lite"/>
    </source>
</evidence>
<keyword evidence="3 6" id="KW-0812">Transmembrane</keyword>
<name>A0AB40C672_DIOCR</name>
<feature type="transmembrane region" description="Helical" evidence="6">
    <location>
        <begin position="92"/>
        <end position="112"/>
    </location>
</feature>
<organism evidence="8 9">
    <name type="scientific">Dioscorea cayennensis subsp. rotundata</name>
    <name type="common">White Guinea yam</name>
    <name type="synonym">Dioscorea rotundata</name>
    <dbReference type="NCBI Taxonomy" id="55577"/>
    <lineage>
        <taxon>Eukaryota</taxon>
        <taxon>Viridiplantae</taxon>
        <taxon>Streptophyta</taxon>
        <taxon>Embryophyta</taxon>
        <taxon>Tracheophyta</taxon>
        <taxon>Spermatophyta</taxon>
        <taxon>Magnoliopsida</taxon>
        <taxon>Liliopsida</taxon>
        <taxon>Dioscoreales</taxon>
        <taxon>Dioscoreaceae</taxon>
        <taxon>Dioscorea</taxon>
    </lineage>
</organism>
<evidence type="ECO:0000313" key="8">
    <source>
        <dbReference type="Proteomes" id="UP001515500"/>
    </source>
</evidence>
<dbReference type="GO" id="GO:1990961">
    <property type="term" value="P:xenobiotic detoxification by transmembrane export across the plasma membrane"/>
    <property type="evidence" value="ECO:0007669"/>
    <property type="project" value="InterPro"/>
</dbReference>
<feature type="transmembrane region" description="Helical" evidence="6">
    <location>
        <begin position="170"/>
        <end position="187"/>
    </location>
</feature>
<evidence type="ECO:0000256" key="4">
    <source>
        <dbReference type="ARBA" id="ARBA00022989"/>
    </source>
</evidence>
<dbReference type="GO" id="GO:0015297">
    <property type="term" value="F:antiporter activity"/>
    <property type="evidence" value="ECO:0007669"/>
    <property type="project" value="InterPro"/>
</dbReference>
<feature type="transmembrane region" description="Helical" evidence="6">
    <location>
        <begin position="350"/>
        <end position="372"/>
    </location>
</feature>
<evidence type="ECO:0000256" key="3">
    <source>
        <dbReference type="ARBA" id="ARBA00022692"/>
    </source>
</evidence>
<feature type="region of interest" description="Disordered" evidence="7">
    <location>
        <begin position="1"/>
        <end position="28"/>
    </location>
</feature>
<dbReference type="InterPro" id="IPR045069">
    <property type="entry name" value="MATE_euk"/>
</dbReference>
<evidence type="ECO:0000313" key="9">
    <source>
        <dbReference type="RefSeq" id="XP_039135280.1"/>
    </source>
</evidence>
<feature type="transmembrane region" description="Helical" evidence="6">
    <location>
        <begin position="199"/>
        <end position="222"/>
    </location>
</feature>
<dbReference type="GO" id="GO:0016020">
    <property type="term" value="C:membrane"/>
    <property type="evidence" value="ECO:0007669"/>
    <property type="project" value="UniProtKB-SubCell"/>
</dbReference>
<evidence type="ECO:0000256" key="1">
    <source>
        <dbReference type="ARBA" id="ARBA00004141"/>
    </source>
</evidence>
<keyword evidence="4 6" id="KW-1133">Transmembrane helix</keyword>
<protein>
    <recommendedName>
        <fullName evidence="6">Protein DETOXIFICATION</fullName>
    </recommendedName>
    <alternativeName>
        <fullName evidence="6">Multidrug and toxic compound extrusion protein</fullName>
    </alternativeName>
</protein>
<keyword evidence="5 6" id="KW-0472">Membrane</keyword>
<feature type="transmembrane region" description="Helical" evidence="6">
    <location>
        <begin position="274"/>
        <end position="299"/>
    </location>
</feature>
<proteinExistence type="inferred from homology"/>
<keyword evidence="8" id="KW-1185">Reference proteome</keyword>
<comment type="similarity">
    <text evidence="2 6">Belongs to the multi antimicrobial extrusion (MATE) (TC 2.A.66.1) family.</text>
</comment>